<evidence type="ECO:0000313" key="2">
    <source>
        <dbReference type="EMBL" id="CEM52731.1"/>
    </source>
</evidence>
<dbReference type="Gene3D" id="3.80.10.10">
    <property type="entry name" value="Ribonuclease Inhibitor"/>
    <property type="match status" value="1"/>
</dbReference>
<dbReference type="SUPFAM" id="SSF52047">
    <property type="entry name" value="RNI-like"/>
    <property type="match status" value="1"/>
</dbReference>
<organism evidence="2">
    <name type="scientific">Chromera velia CCMP2878</name>
    <dbReference type="NCBI Taxonomy" id="1169474"/>
    <lineage>
        <taxon>Eukaryota</taxon>
        <taxon>Sar</taxon>
        <taxon>Alveolata</taxon>
        <taxon>Colpodellida</taxon>
        <taxon>Chromeraceae</taxon>
        <taxon>Chromera</taxon>
    </lineage>
</organism>
<dbReference type="VEuPathDB" id="CryptoDB:Cvel_11468"/>
<reference evidence="2" key="1">
    <citation type="submission" date="2014-11" db="EMBL/GenBank/DDBJ databases">
        <authorList>
            <person name="Otto D Thomas"/>
            <person name="Naeem Raeece"/>
        </authorList>
    </citation>
    <scope>NUCLEOTIDE SEQUENCE</scope>
</reference>
<accession>A0A0G4I6Q2</accession>
<dbReference type="AlphaFoldDB" id="A0A0G4I6Q2"/>
<proteinExistence type="predicted"/>
<sequence>MLGGEGVARLATSAVGSAGGKLSSLEGLSFSNCQIDDDVFRRLGEVLCAHVCPLLESVNVRNNRISVDGVSAFLDALSPQSVPLLECLWLEGQEGIEVGDAEKRFASDVEALLEQARAQGKVPSCFETGLQTEDDDDEDEEEADGESGEEGEGDGESGGEEGDGENEDEEEGGVLVGKVLWMDSDSES</sequence>
<protein>
    <submittedName>
        <fullName evidence="2">Uncharacterized protein</fullName>
    </submittedName>
</protein>
<feature type="region of interest" description="Disordered" evidence="1">
    <location>
        <begin position="123"/>
        <end position="188"/>
    </location>
</feature>
<evidence type="ECO:0000256" key="1">
    <source>
        <dbReference type="SAM" id="MobiDB-lite"/>
    </source>
</evidence>
<gene>
    <name evidence="2" type="ORF">Cvel_11468</name>
</gene>
<dbReference type="EMBL" id="CDMZ01005345">
    <property type="protein sequence ID" value="CEM52731.1"/>
    <property type="molecule type" value="Genomic_DNA"/>
</dbReference>
<dbReference type="InterPro" id="IPR032675">
    <property type="entry name" value="LRR_dom_sf"/>
</dbReference>
<name>A0A0G4I6Q2_9ALVE</name>
<dbReference type="PhylomeDB" id="A0A0G4I6Q2"/>
<feature type="compositionally biased region" description="Acidic residues" evidence="1">
    <location>
        <begin position="132"/>
        <end position="172"/>
    </location>
</feature>